<organism evidence="3 4">
    <name type="scientific">Dongia rigui</name>
    <dbReference type="NCBI Taxonomy" id="940149"/>
    <lineage>
        <taxon>Bacteria</taxon>
        <taxon>Pseudomonadati</taxon>
        <taxon>Pseudomonadota</taxon>
        <taxon>Alphaproteobacteria</taxon>
        <taxon>Rhodospirillales</taxon>
        <taxon>Dongiaceae</taxon>
        <taxon>Dongia</taxon>
    </lineage>
</organism>
<evidence type="ECO:0000313" key="3">
    <source>
        <dbReference type="EMBL" id="MDY0872962.1"/>
    </source>
</evidence>
<dbReference type="Gene3D" id="3.50.50.60">
    <property type="entry name" value="FAD/NAD(P)-binding domain"/>
    <property type="match status" value="2"/>
</dbReference>
<protein>
    <submittedName>
        <fullName evidence="3">FAD-dependent oxidoreductase</fullName>
    </submittedName>
</protein>
<keyword evidence="4" id="KW-1185">Reference proteome</keyword>
<proteinExistence type="predicted"/>
<dbReference type="PANTHER" id="PTHR42949:SF3">
    <property type="entry name" value="ANAEROBIC GLYCEROL-3-PHOSPHATE DEHYDROGENASE SUBUNIT B"/>
    <property type="match status" value="1"/>
</dbReference>
<keyword evidence="1" id="KW-0560">Oxidoreductase</keyword>
<dbReference type="InterPro" id="IPR023753">
    <property type="entry name" value="FAD/NAD-binding_dom"/>
</dbReference>
<dbReference type="InterPro" id="IPR036188">
    <property type="entry name" value="FAD/NAD-bd_sf"/>
</dbReference>
<evidence type="ECO:0000313" key="4">
    <source>
        <dbReference type="Proteomes" id="UP001271769"/>
    </source>
</evidence>
<accession>A0ABU5E0Z2</accession>
<dbReference type="RefSeq" id="WP_320501432.1">
    <property type="nucleotide sequence ID" value="NZ_JAXCLX010000002.1"/>
</dbReference>
<evidence type="ECO:0000259" key="2">
    <source>
        <dbReference type="Pfam" id="PF07992"/>
    </source>
</evidence>
<comment type="caution">
    <text evidence="3">The sequence shown here is derived from an EMBL/GenBank/DDBJ whole genome shotgun (WGS) entry which is preliminary data.</text>
</comment>
<dbReference type="PRINTS" id="PR00469">
    <property type="entry name" value="PNDRDTASEII"/>
</dbReference>
<gene>
    <name evidence="3" type="ORF">SMD31_13550</name>
</gene>
<dbReference type="InterPro" id="IPR051691">
    <property type="entry name" value="Metab_Enz_Cyan_OpOx_G3PDH"/>
</dbReference>
<dbReference type="SUPFAM" id="SSF51905">
    <property type="entry name" value="FAD/NAD(P)-binding domain"/>
    <property type="match status" value="1"/>
</dbReference>
<dbReference type="PANTHER" id="PTHR42949">
    <property type="entry name" value="ANAEROBIC GLYCEROL-3-PHOSPHATE DEHYDROGENASE SUBUNIT B"/>
    <property type="match status" value="1"/>
</dbReference>
<dbReference type="EMBL" id="JAXCLX010000002">
    <property type="protein sequence ID" value="MDY0872962.1"/>
    <property type="molecule type" value="Genomic_DNA"/>
</dbReference>
<reference evidence="3 4" key="1">
    <citation type="journal article" date="2013" name="Antonie Van Leeuwenhoek">
        <title>Dongia rigui sp. nov., isolated from freshwater of a large wetland in Korea.</title>
        <authorList>
            <person name="Baik K.S."/>
            <person name="Hwang Y.M."/>
            <person name="Choi J.S."/>
            <person name="Kwon J."/>
            <person name="Seong C.N."/>
        </authorList>
    </citation>
    <scope>NUCLEOTIDE SEQUENCE [LARGE SCALE GENOMIC DNA]</scope>
    <source>
        <strain evidence="3 4">04SU4-P</strain>
    </source>
</reference>
<dbReference type="Pfam" id="PF07992">
    <property type="entry name" value="Pyr_redox_2"/>
    <property type="match status" value="1"/>
</dbReference>
<dbReference type="Proteomes" id="UP001271769">
    <property type="component" value="Unassembled WGS sequence"/>
</dbReference>
<sequence>MKTHDVIILGAGPAGLSAAAELKRLGHRDIVILDRESQGGGIPRHCGHTGYGLLQFGRLMTGPDFARRLVDQVSDLDLRLGHTVLKLEPNGRIQTTGPNGPETFQAQKILLAFGARETPRSARLISGTRPWGVMNTGALQQFAYLHGKAPFQRPIIIGTELVAFSSLLTLGHVGVKAVAMLEPRDRITAWRPGDWVARIAFGVPVLTGCSDLTILGQSRVEGVSFKRHGRERVLEGDGIIFTGQFRPETGLLTQSHLELDPGTRGPVIDQLYRCTDASYFAAGNLLRGIETAGQCYREGKSAAHAIHAALTGAAPVSTAPIRIEATGALSYVYPQRLTGRGPYDPLLFKARAGEAVKGTLRVLADGREIWSRPINVLPERRIAWRVPAVDLSNTHHLTIDLTPRS</sequence>
<name>A0ABU5E0Z2_9PROT</name>
<feature type="domain" description="FAD/NAD(P)-binding" evidence="2">
    <location>
        <begin position="4"/>
        <end position="299"/>
    </location>
</feature>
<evidence type="ECO:0000256" key="1">
    <source>
        <dbReference type="ARBA" id="ARBA00023002"/>
    </source>
</evidence>